<protein>
    <submittedName>
        <fullName evidence="1">Uncharacterized protein</fullName>
    </submittedName>
</protein>
<dbReference type="AlphaFoldDB" id="A0A6G1EX77"/>
<name>A0A6G1EX77_9ORYZ</name>
<dbReference type="Proteomes" id="UP000479710">
    <property type="component" value="Unassembled WGS sequence"/>
</dbReference>
<evidence type="ECO:0000313" key="2">
    <source>
        <dbReference type="Proteomes" id="UP000479710"/>
    </source>
</evidence>
<proteinExistence type="predicted"/>
<comment type="caution">
    <text evidence="1">The sequence shown here is derived from an EMBL/GenBank/DDBJ whole genome shotgun (WGS) entry which is preliminary data.</text>
</comment>
<evidence type="ECO:0000313" key="1">
    <source>
        <dbReference type="EMBL" id="KAF0929211.1"/>
    </source>
</evidence>
<accession>A0A6G1EX77</accession>
<organism evidence="1 2">
    <name type="scientific">Oryza meyeriana var. granulata</name>
    <dbReference type="NCBI Taxonomy" id="110450"/>
    <lineage>
        <taxon>Eukaryota</taxon>
        <taxon>Viridiplantae</taxon>
        <taxon>Streptophyta</taxon>
        <taxon>Embryophyta</taxon>
        <taxon>Tracheophyta</taxon>
        <taxon>Spermatophyta</taxon>
        <taxon>Magnoliopsida</taxon>
        <taxon>Liliopsida</taxon>
        <taxon>Poales</taxon>
        <taxon>Poaceae</taxon>
        <taxon>BOP clade</taxon>
        <taxon>Oryzoideae</taxon>
        <taxon>Oryzeae</taxon>
        <taxon>Oryzinae</taxon>
        <taxon>Oryza</taxon>
        <taxon>Oryza meyeriana</taxon>
    </lineage>
</organism>
<gene>
    <name evidence="1" type="ORF">E2562_016440</name>
</gene>
<keyword evidence="2" id="KW-1185">Reference proteome</keyword>
<sequence length="161" mass="17344">MDFGGGGNGDMVGEDAAWSLYGVDVTPIRRGIDTAVDDIRAELGLAPVSAAMARRRRAVEHMRRAVEYVALRARGYHDDPLCQQVQAALAARVHGACRRCGGNFCVVPVVVVRETNPLVMDAGRNAGTVHCGCCGKRVQAAAPHPVARLEGWQPWHQGYNI</sequence>
<dbReference type="EMBL" id="SPHZ02000002">
    <property type="protein sequence ID" value="KAF0929211.1"/>
    <property type="molecule type" value="Genomic_DNA"/>
</dbReference>
<reference evidence="1 2" key="1">
    <citation type="submission" date="2019-11" db="EMBL/GenBank/DDBJ databases">
        <title>Whole genome sequence of Oryza granulata.</title>
        <authorList>
            <person name="Li W."/>
        </authorList>
    </citation>
    <scope>NUCLEOTIDE SEQUENCE [LARGE SCALE GENOMIC DNA]</scope>
    <source>
        <strain evidence="2">cv. Menghai</strain>
        <tissue evidence="1">Leaf</tissue>
    </source>
</reference>